<feature type="transmembrane region" description="Helical" evidence="2">
    <location>
        <begin position="145"/>
        <end position="165"/>
    </location>
</feature>
<feature type="transmembrane region" description="Helical" evidence="2">
    <location>
        <begin position="115"/>
        <end position="133"/>
    </location>
</feature>
<feature type="region of interest" description="Disordered" evidence="1">
    <location>
        <begin position="55"/>
        <end position="91"/>
    </location>
</feature>
<accession>A0A1Y2HUC8</accession>
<evidence type="ECO:0000313" key="4">
    <source>
        <dbReference type="Proteomes" id="UP000193411"/>
    </source>
</evidence>
<keyword evidence="2" id="KW-1133">Transmembrane helix</keyword>
<keyword evidence="2" id="KW-0472">Membrane</keyword>
<comment type="caution">
    <text evidence="3">The sequence shown here is derived from an EMBL/GenBank/DDBJ whole genome shotgun (WGS) entry which is preliminary data.</text>
</comment>
<evidence type="ECO:0000256" key="1">
    <source>
        <dbReference type="SAM" id="MobiDB-lite"/>
    </source>
</evidence>
<organism evidence="3 4">
    <name type="scientific">Catenaria anguillulae PL171</name>
    <dbReference type="NCBI Taxonomy" id="765915"/>
    <lineage>
        <taxon>Eukaryota</taxon>
        <taxon>Fungi</taxon>
        <taxon>Fungi incertae sedis</taxon>
        <taxon>Blastocladiomycota</taxon>
        <taxon>Blastocladiomycetes</taxon>
        <taxon>Blastocladiales</taxon>
        <taxon>Catenariaceae</taxon>
        <taxon>Catenaria</taxon>
    </lineage>
</organism>
<dbReference type="AlphaFoldDB" id="A0A1Y2HUC8"/>
<dbReference type="Proteomes" id="UP000193411">
    <property type="component" value="Unassembled WGS sequence"/>
</dbReference>
<protein>
    <submittedName>
        <fullName evidence="3">Uncharacterized protein</fullName>
    </submittedName>
</protein>
<keyword evidence="4" id="KW-1185">Reference proteome</keyword>
<proteinExistence type="predicted"/>
<feature type="non-terminal residue" evidence="3">
    <location>
        <position position="186"/>
    </location>
</feature>
<feature type="transmembrane region" description="Helical" evidence="2">
    <location>
        <begin position="27"/>
        <end position="47"/>
    </location>
</feature>
<feature type="compositionally biased region" description="Low complexity" evidence="1">
    <location>
        <begin position="55"/>
        <end position="70"/>
    </location>
</feature>
<name>A0A1Y2HUC8_9FUNG</name>
<dbReference type="EMBL" id="MCFL01000013">
    <property type="protein sequence ID" value="ORZ37381.1"/>
    <property type="molecule type" value="Genomic_DNA"/>
</dbReference>
<keyword evidence="2" id="KW-0812">Transmembrane</keyword>
<sequence>MAIGLAQTAALSPTPGEWLNAYISPQWTTGFLLVLPIISIGGSLWSLRIAFGQTSSRSNQSGSSLDSAGTSDGGGGSTSGTQPTSIPKPVPIKPGPLSVAKVGANTLQYPITSTFKILSIVVLLSWCIGLYTFTIRTPIGVRPTAVASLMLSIDVLAECLFETLLRRKKSKNAAPKPVESAMGEPK</sequence>
<evidence type="ECO:0000256" key="2">
    <source>
        <dbReference type="SAM" id="Phobius"/>
    </source>
</evidence>
<gene>
    <name evidence="3" type="ORF">BCR44DRAFT_1431043</name>
</gene>
<evidence type="ECO:0000313" key="3">
    <source>
        <dbReference type="EMBL" id="ORZ37381.1"/>
    </source>
</evidence>
<reference evidence="3 4" key="1">
    <citation type="submission" date="2016-07" db="EMBL/GenBank/DDBJ databases">
        <title>Pervasive Adenine N6-methylation of Active Genes in Fungi.</title>
        <authorList>
            <consortium name="DOE Joint Genome Institute"/>
            <person name="Mondo S.J."/>
            <person name="Dannebaum R.O."/>
            <person name="Kuo R.C."/>
            <person name="Labutti K."/>
            <person name="Haridas S."/>
            <person name="Kuo A."/>
            <person name="Salamov A."/>
            <person name="Ahrendt S.R."/>
            <person name="Lipzen A."/>
            <person name="Sullivan W."/>
            <person name="Andreopoulos W.B."/>
            <person name="Clum A."/>
            <person name="Lindquist E."/>
            <person name="Daum C."/>
            <person name="Ramamoorthy G.K."/>
            <person name="Gryganskyi A."/>
            <person name="Culley D."/>
            <person name="Magnuson J.K."/>
            <person name="James T.Y."/>
            <person name="O'Malley M.A."/>
            <person name="Stajich J.E."/>
            <person name="Spatafora J.W."/>
            <person name="Visel A."/>
            <person name="Grigoriev I.V."/>
        </authorList>
    </citation>
    <scope>NUCLEOTIDE SEQUENCE [LARGE SCALE GENOMIC DNA]</scope>
    <source>
        <strain evidence="3 4">PL171</strain>
    </source>
</reference>